<protein>
    <submittedName>
        <fullName evidence="2">DinB family protein</fullName>
    </submittedName>
</protein>
<dbReference type="Proteomes" id="UP000712080">
    <property type="component" value="Unassembled WGS sequence"/>
</dbReference>
<comment type="caution">
    <text evidence="2">The sequence shown here is derived from an EMBL/GenBank/DDBJ whole genome shotgun (WGS) entry which is preliminary data.</text>
</comment>
<reference evidence="2" key="1">
    <citation type="submission" date="2020-02" db="EMBL/GenBank/DDBJ databases">
        <title>Flavobacterium sp. genome.</title>
        <authorList>
            <person name="Jung H.S."/>
            <person name="Baek J.H."/>
            <person name="Jeon C.O."/>
        </authorList>
    </citation>
    <scope>NUCLEOTIDE SEQUENCE</scope>
    <source>
        <strain evidence="2">SE-s28</strain>
    </source>
</reference>
<name>A0A972FWN6_9FLAO</name>
<evidence type="ECO:0000259" key="1">
    <source>
        <dbReference type="Pfam" id="PF12867"/>
    </source>
</evidence>
<proteinExistence type="predicted"/>
<dbReference type="InterPro" id="IPR024775">
    <property type="entry name" value="DinB-like"/>
</dbReference>
<dbReference type="InterPro" id="IPR034660">
    <property type="entry name" value="DinB/YfiT-like"/>
</dbReference>
<feature type="domain" description="DinB-like" evidence="1">
    <location>
        <begin position="9"/>
        <end position="145"/>
    </location>
</feature>
<organism evidence="2 3">
    <name type="scientific">Flavobacterium silvaticum</name>
    <dbReference type="NCBI Taxonomy" id="1852020"/>
    <lineage>
        <taxon>Bacteria</taxon>
        <taxon>Pseudomonadati</taxon>
        <taxon>Bacteroidota</taxon>
        <taxon>Flavobacteriia</taxon>
        <taxon>Flavobacteriales</taxon>
        <taxon>Flavobacteriaceae</taxon>
        <taxon>Flavobacterium</taxon>
    </lineage>
</organism>
<dbReference type="EMBL" id="JAAMPU010000107">
    <property type="protein sequence ID" value="NMH29015.1"/>
    <property type="molecule type" value="Genomic_DNA"/>
</dbReference>
<dbReference type="AlphaFoldDB" id="A0A972FWN6"/>
<dbReference type="Pfam" id="PF12867">
    <property type="entry name" value="DinB_2"/>
    <property type="match status" value="1"/>
</dbReference>
<dbReference type="SUPFAM" id="SSF109854">
    <property type="entry name" value="DinB/YfiT-like putative metalloenzymes"/>
    <property type="match status" value="1"/>
</dbReference>
<evidence type="ECO:0000313" key="2">
    <source>
        <dbReference type="EMBL" id="NMH29015.1"/>
    </source>
</evidence>
<keyword evidence="3" id="KW-1185">Reference proteome</keyword>
<sequence>MKFVTEEIARIQKEMTSLVMHIPEEIFSAKPNPSKWSKKEILGHLIDSAQHNLVRFTEAQYLPEPYLHRPYNQDALVLINNYQQADSEDLLVLWLGLNTRISYIIESASEAVLERKVILPDGSQANLEFLMTDYVKHLQSHLNQIK</sequence>
<dbReference type="Gene3D" id="1.20.120.450">
    <property type="entry name" value="dinb family like domain"/>
    <property type="match status" value="1"/>
</dbReference>
<evidence type="ECO:0000313" key="3">
    <source>
        <dbReference type="Proteomes" id="UP000712080"/>
    </source>
</evidence>
<dbReference type="RefSeq" id="WP_169528114.1">
    <property type="nucleotide sequence ID" value="NZ_JAAMPU010000107.1"/>
</dbReference>
<accession>A0A972FWN6</accession>
<gene>
    <name evidence="2" type="ORF">G6047_13300</name>
</gene>